<organism evidence="2 3">
    <name type="scientific">Diplodia seriata</name>
    <dbReference type="NCBI Taxonomy" id="420778"/>
    <lineage>
        <taxon>Eukaryota</taxon>
        <taxon>Fungi</taxon>
        <taxon>Dikarya</taxon>
        <taxon>Ascomycota</taxon>
        <taxon>Pezizomycotina</taxon>
        <taxon>Dothideomycetes</taxon>
        <taxon>Dothideomycetes incertae sedis</taxon>
        <taxon>Botryosphaeriales</taxon>
        <taxon>Botryosphaeriaceae</taxon>
        <taxon>Diplodia</taxon>
    </lineage>
</organism>
<feature type="compositionally biased region" description="Polar residues" evidence="1">
    <location>
        <begin position="93"/>
        <end position="102"/>
    </location>
</feature>
<comment type="caution">
    <text evidence="2">The sequence shown here is derived from an EMBL/GenBank/DDBJ whole genome shotgun (WGS) entry which is preliminary data.</text>
</comment>
<proteinExistence type="predicted"/>
<feature type="compositionally biased region" description="Low complexity" evidence="1">
    <location>
        <begin position="376"/>
        <end position="387"/>
    </location>
</feature>
<reference evidence="2 3" key="1">
    <citation type="submission" date="2024-02" db="EMBL/GenBank/DDBJ databases">
        <title>De novo assembly and annotation of 12 fungi associated with fruit tree decline syndrome in Ontario, Canada.</title>
        <authorList>
            <person name="Sulman M."/>
            <person name="Ellouze W."/>
            <person name="Ilyukhin E."/>
        </authorList>
    </citation>
    <scope>NUCLEOTIDE SEQUENCE [LARGE SCALE GENOMIC DNA]</scope>
    <source>
        <strain evidence="2 3">FDS-637</strain>
    </source>
</reference>
<feature type="region of interest" description="Disordered" evidence="1">
    <location>
        <begin position="118"/>
        <end position="146"/>
    </location>
</feature>
<keyword evidence="3" id="KW-1185">Reference proteome</keyword>
<dbReference type="RefSeq" id="XP_066629412.1">
    <property type="nucleotide sequence ID" value="XM_066780183.1"/>
</dbReference>
<feature type="region of interest" description="Disordered" evidence="1">
    <location>
        <begin position="77"/>
        <end position="102"/>
    </location>
</feature>
<protein>
    <submittedName>
        <fullName evidence="2">Uncharacterized protein</fullName>
    </submittedName>
</protein>
<dbReference type="EMBL" id="JAJVCZ030000009">
    <property type="protein sequence ID" value="KAL0256383.1"/>
    <property type="molecule type" value="Genomic_DNA"/>
</dbReference>
<feature type="region of interest" description="Disordered" evidence="1">
    <location>
        <begin position="373"/>
        <end position="404"/>
    </location>
</feature>
<dbReference type="Proteomes" id="UP001430584">
    <property type="component" value="Unassembled WGS sequence"/>
</dbReference>
<evidence type="ECO:0000256" key="1">
    <source>
        <dbReference type="SAM" id="MobiDB-lite"/>
    </source>
</evidence>
<name>A0ABR3C6Z5_9PEZI</name>
<evidence type="ECO:0000313" key="2">
    <source>
        <dbReference type="EMBL" id="KAL0256383.1"/>
    </source>
</evidence>
<gene>
    <name evidence="2" type="ORF">SLS55_008777</name>
</gene>
<evidence type="ECO:0000313" key="3">
    <source>
        <dbReference type="Proteomes" id="UP001430584"/>
    </source>
</evidence>
<accession>A0ABR3C6Z5</accession>
<dbReference type="GeneID" id="92012862"/>
<sequence>MNFAAGLEQFGTLGGLNWDEEFEELASPAPVIDSQDVVSRANLCHVQNMHLANIEQTTQVNADYAEDGPVIVRTHPFAPTDEVTPTEDPEDVYTTSPASPDSETVDLWEATLQNSVDISSDQDPTHEMPDTEQHDSTVIRSEGTHPGFTEESPSWYEFTATSPQVCQWVMSPGIFKDLKSTMNLCKDDHIVHRDVPRVASCLLRAIQHIYPVPNYLAYPHKAEGEKLPLPSFPRGSMGFKEPYDVDVPKDTYIPNGIKIRQPGPDGRAFYPRPSPLSNFISIENEDAGTHQPAKDTRSPESVTPPRAFQSDITIIPASEDDEEITLQAYDSESVYYADEELESSFEQKIEAQFEIEIDGGCLTSDMVDEDNEYFYSSSEKSPSWASSPPLPALDNSGSATESEDGIDDLFTTEATFGLPELTSAPYGKIPGLDYAHHPDEPLLICADHESSSLDQAASGIANEDAHEGSFDSYGGDDLVTMLNSDEVDQAIARFERMSPVPFDKANEILESRVEEALVTTAVKNHAQLVCSETPKRPSEFAAGGVGGFIRVVGAIGHTVWSICSLNPLSVFLF</sequence>
<feature type="compositionally biased region" description="Basic and acidic residues" evidence="1">
    <location>
        <begin position="123"/>
        <end position="137"/>
    </location>
</feature>